<reference evidence="2" key="1">
    <citation type="submission" date="2020-05" db="EMBL/GenBank/DDBJ databases">
        <authorList>
            <person name="Chiriac C."/>
            <person name="Salcher M."/>
            <person name="Ghai R."/>
            <person name="Kavagutti S V."/>
        </authorList>
    </citation>
    <scope>NUCLEOTIDE SEQUENCE</scope>
</reference>
<dbReference type="AlphaFoldDB" id="A0A6J6GQF6"/>
<proteinExistence type="predicted"/>
<organism evidence="2">
    <name type="scientific">freshwater metagenome</name>
    <dbReference type="NCBI Taxonomy" id="449393"/>
    <lineage>
        <taxon>unclassified sequences</taxon>
        <taxon>metagenomes</taxon>
        <taxon>ecological metagenomes</taxon>
    </lineage>
</organism>
<dbReference type="SUPFAM" id="SSF52540">
    <property type="entry name" value="P-loop containing nucleoside triphosphate hydrolases"/>
    <property type="match status" value="1"/>
</dbReference>
<evidence type="ECO:0000256" key="1">
    <source>
        <dbReference type="SAM" id="MobiDB-lite"/>
    </source>
</evidence>
<sequence>MEPFARDSHGLLTWLHAYVKPPLFDGVDGGRLIVVNGPSGAGKSTLMTALQSLASFPLVVLDEPEHIGTVQPGYLIWRDTAPALHQGFLAAVRALTSTGNHVALSAAGHPHNEISAAFEGLPIIRIGIHCDLSVLVEREQRTGRWAGIAAQSLGVHDGWTYDLEFDTTHCPDPGELAAQVLQLVATWHLTWPRPNSPTSTGCVDATPSTSPQRSRSAQTVLSSDDAALYSRRAPRTARHQPTEQLTRADRGSAHQGCVARQMNTNSREGRSGASRTSSISNPCAPSTAMSSSRSLNLNVESDVRSSPPSMNRKL</sequence>
<accession>A0A6J6GQF6</accession>
<protein>
    <submittedName>
        <fullName evidence="2">Unannotated protein</fullName>
    </submittedName>
</protein>
<name>A0A6J6GQF6_9ZZZZ</name>
<feature type="compositionally biased region" description="Polar residues" evidence="1">
    <location>
        <begin position="273"/>
        <end position="314"/>
    </location>
</feature>
<dbReference type="Gene3D" id="3.40.50.300">
    <property type="entry name" value="P-loop containing nucleotide triphosphate hydrolases"/>
    <property type="match status" value="1"/>
</dbReference>
<feature type="region of interest" description="Disordered" evidence="1">
    <location>
        <begin position="195"/>
        <end position="314"/>
    </location>
</feature>
<dbReference type="InterPro" id="IPR027417">
    <property type="entry name" value="P-loop_NTPase"/>
</dbReference>
<gene>
    <name evidence="2" type="ORF">UFOPK1493_04497</name>
</gene>
<dbReference type="EMBL" id="CAEZSR010000367">
    <property type="protein sequence ID" value="CAB4603527.1"/>
    <property type="molecule type" value="Genomic_DNA"/>
</dbReference>
<dbReference type="Pfam" id="PF07931">
    <property type="entry name" value="CPT"/>
    <property type="match status" value="1"/>
</dbReference>
<feature type="compositionally biased region" description="Polar residues" evidence="1">
    <location>
        <begin position="196"/>
        <end position="222"/>
    </location>
</feature>
<evidence type="ECO:0000313" key="2">
    <source>
        <dbReference type="EMBL" id="CAB4603527.1"/>
    </source>
</evidence>